<proteinExistence type="predicted"/>
<evidence type="ECO:0000313" key="2">
    <source>
        <dbReference type="EMBL" id="RMQ23866.1"/>
    </source>
</evidence>
<name>A0A3M4K3N1_9PSED</name>
<protein>
    <submittedName>
        <fullName evidence="2">Transposase, TnsB-related protein</fullName>
    </submittedName>
</protein>
<feature type="region of interest" description="Disordered" evidence="1">
    <location>
        <begin position="632"/>
        <end position="669"/>
    </location>
</feature>
<evidence type="ECO:0000313" key="3">
    <source>
        <dbReference type="Proteomes" id="UP000269044"/>
    </source>
</evidence>
<dbReference type="AlphaFoldDB" id="A0A3M4K3N1"/>
<dbReference type="Proteomes" id="UP000269044">
    <property type="component" value="Unassembled WGS sequence"/>
</dbReference>
<feature type="compositionally biased region" description="Basic and acidic residues" evidence="1">
    <location>
        <begin position="656"/>
        <end position="669"/>
    </location>
</feature>
<comment type="caution">
    <text evidence="2">The sequence shown here is derived from an EMBL/GenBank/DDBJ whole genome shotgun (WGS) entry which is preliminary data.</text>
</comment>
<reference evidence="2 3" key="1">
    <citation type="submission" date="2018-08" db="EMBL/GenBank/DDBJ databases">
        <title>Recombination of ecologically and evolutionarily significant loci maintains genetic cohesion in the Pseudomonas syringae species complex.</title>
        <authorList>
            <person name="Dillon M."/>
            <person name="Thakur S."/>
            <person name="Almeida R.N.D."/>
            <person name="Weir B.S."/>
            <person name="Guttman D.S."/>
        </authorList>
    </citation>
    <scope>NUCLEOTIDE SEQUENCE [LARGE SCALE GENOMIC DNA]</scope>
    <source>
        <strain evidence="2 3">ICMP 13052</strain>
    </source>
</reference>
<accession>A0A3M4K3N1</accession>
<dbReference type="RefSeq" id="WP_165961575.1">
    <property type="nucleotide sequence ID" value="NZ_RBRA01000159.1"/>
</dbReference>
<sequence length="669" mass="75959">MITGARLFAPEGYRSLVKGHYYHFLNSDAVHNRVRLVEFSDLAKDVRTTLITLTRFEFEEALEAGALLASGETDKFPPWLEPIKGIAISDRETKRVSAKETYDQKVNRRFLAISGLMVRLQEVLASDDPDAVINAHAKSQSPQQNAARLRLWFYTYITFGQNKWALMPPLHRIGRWDREGPGKLRRLGRPSPNGKEWGYRADSAMRERILSAYLRFRSADKTYSQVYRKILTEEFGCVSVERNGVAFFINRKGHPFPTIDQVRYCIEQQVSAKEKSIGVRGKQKTRDQSGSLGSFSERLTNLNQQVEFDGYYIVEKLSGLTEGSPVDGFCVVRAVCGLSGMVVGIGFAEGKETKEAYRMCLFSMAVDKVWFCGLFGVTIKPDWWPCEGLAGGLVFDRGPAAALDTEPEIHWLGTLENTPVFSGQSKATVESSHPRAKSDLDQPTYVHSTLNFVQMARREIHQVLKDNRSSDASGRMETEMYWCGIKPTPLGIWNYWDSRFRNSAIGMQQEVAIKSFLSVHPAVVRQDAVYLYGRKYRSVDLINTGIFDRVARSSVIEVDVYVLTMCVRHIWIEVGGTLFELDFVTTQRTVDGDRDISLRDLQSLDALRRKSQTLLRNEMPAIHQFHDDRFKEDTGEECKGGVRRIGRPPKSASAQRDTDDYDRFRGKAK</sequence>
<gene>
    <name evidence="2" type="ORF">ALQ08_00626</name>
</gene>
<organism evidence="2 3">
    <name type="scientific">Pseudomonas syringae pv. delphinii</name>
    <dbReference type="NCBI Taxonomy" id="192088"/>
    <lineage>
        <taxon>Bacteria</taxon>
        <taxon>Pseudomonadati</taxon>
        <taxon>Pseudomonadota</taxon>
        <taxon>Gammaproteobacteria</taxon>
        <taxon>Pseudomonadales</taxon>
        <taxon>Pseudomonadaceae</taxon>
        <taxon>Pseudomonas</taxon>
    </lineage>
</organism>
<evidence type="ECO:0000256" key="1">
    <source>
        <dbReference type="SAM" id="MobiDB-lite"/>
    </source>
</evidence>
<dbReference type="EMBL" id="RBRA01000159">
    <property type="protein sequence ID" value="RMQ23866.1"/>
    <property type="molecule type" value="Genomic_DNA"/>
</dbReference>